<accession>A0AA51RWX5</accession>
<organism evidence="1 2">
    <name type="scientific">Pleionea litopenaei</name>
    <dbReference type="NCBI Taxonomy" id="3070815"/>
    <lineage>
        <taxon>Bacteria</taxon>
        <taxon>Pseudomonadati</taxon>
        <taxon>Pseudomonadota</taxon>
        <taxon>Gammaproteobacteria</taxon>
        <taxon>Oceanospirillales</taxon>
        <taxon>Pleioneaceae</taxon>
        <taxon>Pleionea</taxon>
    </lineage>
</organism>
<sequence length="145" mass="16922">MIRLILFSIVLISFSVHSGPLERAVNSELEFVLNKLVWTGERQRFEKYDFEARLYKTSSMDSCAILYECRALEKIYVVTTEADGEEAPVMSIYQLPEAHKWEVLNWDESEPEITLKSINYRKDGSEITRKYLLKLTYISATIEDL</sequence>
<evidence type="ECO:0000313" key="2">
    <source>
        <dbReference type="Proteomes" id="UP001239782"/>
    </source>
</evidence>
<name>A0AA51RWX5_9GAMM</name>
<proteinExistence type="predicted"/>
<dbReference type="EMBL" id="CP133548">
    <property type="protein sequence ID" value="WMS89015.1"/>
    <property type="molecule type" value="Genomic_DNA"/>
</dbReference>
<dbReference type="KEGG" id="plei:Q9312_08885"/>
<protein>
    <submittedName>
        <fullName evidence="1">Uncharacterized protein</fullName>
    </submittedName>
</protein>
<dbReference type="RefSeq" id="WP_309204251.1">
    <property type="nucleotide sequence ID" value="NZ_CP133548.1"/>
</dbReference>
<keyword evidence="2" id="KW-1185">Reference proteome</keyword>
<evidence type="ECO:0000313" key="1">
    <source>
        <dbReference type="EMBL" id="WMS89015.1"/>
    </source>
</evidence>
<gene>
    <name evidence="1" type="ORF">Q9312_08885</name>
</gene>
<reference evidence="1 2" key="1">
    <citation type="submission" date="2023-08" db="EMBL/GenBank/DDBJ databases">
        <title>Pleionea litopenaei sp. nov., isolated from stomach of juvenile Litopenaeus vannamei.</title>
        <authorList>
            <person name="Rho A.M."/>
            <person name="Hwang C.Y."/>
        </authorList>
    </citation>
    <scope>NUCLEOTIDE SEQUENCE [LARGE SCALE GENOMIC DNA]</scope>
    <source>
        <strain evidence="1 2">HL-JVS1</strain>
    </source>
</reference>
<dbReference type="Proteomes" id="UP001239782">
    <property type="component" value="Chromosome"/>
</dbReference>
<dbReference type="AlphaFoldDB" id="A0AA51RWX5"/>